<comment type="caution">
    <text evidence="3">The sequence shown here is derived from an EMBL/GenBank/DDBJ whole genome shotgun (WGS) entry which is preliminary data.</text>
</comment>
<evidence type="ECO:0000313" key="3">
    <source>
        <dbReference type="EMBL" id="KAJ2803702.1"/>
    </source>
</evidence>
<dbReference type="InterPro" id="IPR029021">
    <property type="entry name" value="Prot-tyrosine_phosphatase-like"/>
</dbReference>
<gene>
    <name evidence="3" type="primary">RIT1</name>
    <name evidence="3" type="ORF">H4R20_002790</name>
</gene>
<feature type="domain" description="Rit1 DUSP-like" evidence="1">
    <location>
        <begin position="215"/>
        <end position="283"/>
    </location>
</feature>
<dbReference type="Gene3D" id="3.90.190.10">
    <property type="entry name" value="Protein tyrosine phosphatase superfamily"/>
    <property type="match status" value="1"/>
</dbReference>
<evidence type="ECO:0000259" key="1">
    <source>
        <dbReference type="Pfam" id="PF04179"/>
    </source>
</evidence>
<dbReference type="AlphaFoldDB" id="A0A9W8HUW9"/>
<evidence type="ECO:0000313" key="4">
    <source>
        <dbReference type="Proteomes" id="UP001140094"/>
    </source>
</evidence>
<dbReference type="EMBL" id="JANBUO010000493">
    <property type="protein sequence ID" value="KAJ2803702.1"/>
    <property type="molecule type" value="Genomic_DNA"/>
</dbReference>
<keyword evidence="4" id="KW-1185">Reference proteome</keyword>
<dbReference type="PANTHER" id="PTHR31811">
    <property type="entry name" value="TRNA A64-2'-O-RIBOSYLPHOSPHATE TRANSFERASE"/>
    <property type="match status" value="1"/>
</dbReference>
<protein>
    <submittedName>
        <fullName evidence="3">tRNA A64-2'-O-ribosylphosphate transferase</fullName>
    </submittedName>
</protein>
<dbReference type="GO" id="GO:0005737">
    <property type="term" value="C:cytoplasm"/>
    <property type="evidence" value="ECO:0007669"/>
    <property type="project" value="TreeGrafter"/>
</dbReference>
<name>A0A9W8HUW9_9FUNG</name>
<dbReference type="OrthoDB" id="45256at2759"/>
<dbReference type="Proteomes" id="UP001140094">
    <property type="component" value="Unassembled WGS sequence"/>
</dbReference>
<dbReference type="SUPFAM" id="SSF52799">
    <property type="entry name" value="(Phosphotyrosine protein) phosphatases II"/>
    <property type="match status" value="1"/>
</dbReference>
<dbReference type="Pfam" id="PF17184">
    <property type="entry name" value="Rit1_C"/>
    <property type="match status" value="1"/>
</dbReference>
<dbReference type="InterPro" id="IPR007306">
    <property type="entry name" value="Rit1"/>
</dbReference>
<keyword evidence="3" id="KW-0808">Transferase</keyword>
<evidence type="ECO:0000259" key="2">
    <source>
        <dbReference type="Pfam" id="PF17184"/>
    </source>
</evidence>
<dbReference type="InterPro" id="IPR033421">
    <property type="entry name" value="Rit1_DUSP-like"/>
</dbReference>
<dbReference type="Pfam" id="PF04179">
    <property type="entry name" value="Init_tRNA_PT"/>
    <property type="match status" value="1"/>
</dbReference>
<dbReference type="GO" id="GO:0019988">
    <property type="term" value="P:charged-tRNA amino acid modification"/>
    <property type="evidence" value="ECO:0007669"/>
    <property type="project" value="InterPro"/>
</dbReference>
<dbReference type="InterPro" id="IPR033449">
    <property type="entry name" value="Rit1_N"/>
</dbReference>
<dbReference type="GO" id="GO:0043399">
    <property type="term" value="F:tRNA adenosine(64)-2'-O-ribosylphosphate transferase activity"/>
    <property type="evidence" value="ECO:0007669"/>
    <property type="project" value="InterPro"/>
</dbReference>
<accession>A0A9W8HUW9</accession>
<proteinExistence type="predicted"/>
<sequence length="303" mass="33630">MAIRRIAQSGSDGWDCRVHTPTNVVSESERTQMEELIPGFVERLLASDIDVKWAAARLLRPLRPIWITRDQHLTMPPDLGSVEFTPIICLSASIAGSTATHNMPFGYVQGAADDHELWAEGLTPRLFWKHRLQLLADRDCCDVRVKELIAKEAVAKSTLDYTEDVGFAFVRDTGLAVGGRTSGRPPECWTRFEAIVNCGAPEYEANKDPALKARYLYLPIPEGKRGQVALGKSIPHALAFLHAYVKRGAKVLVHCSQGMDRSVGIALAVLAQYFDTDGMLHTLLSCDSRFFAEFSLPASMEWE</sequence>
<dbReference type="PANTHER" id="PTHR31811:SF0">
    <property type="entry name" value="TRNA A64-2'-O-RIBOSYLPHOSPHATE TRANSFERASE"/>
    <property type="match status" value="1"/>
</dbReference>
<feature type="domain" description="Rit1 N-terminal" evidence="2">
    <location>
        <begin position="11"/>
        <end position="149"/>
    </location>
</feature>
<organism evidence="3 4">
    <name type="scientific">Coemansia guatemalensis</name>
    <dbReference type="NCBI Taxonomy" id="2761395"/>
    <lineage>
        <taxon>Eukaryota</taxon>
        <taxon>Fungi</taxon>
        <taxon>Fungi incertae sedis</taxon>
        <taxon>Zoopagomycota</taxon>
        <taxon>Kickxellomycotina</taxon>
        <taxon>Kickxellomycetes</taxon>
        <taxon>Kickxellales</taxon>
        <taxon>Kickxellaceae</taxon>
        <taxon>Coemansia</taxon>
    </lineage>
</organism>
<reference evidence="3" key="1">
    <citation type="submission" date="2022-07" db="EMBL/GenBank/DDBJ databases">
        <title>Phylogenomic reconstructions and comparative analyses of Kickxellomycotina fungi.</title>
        <authorList>
            <person name="Reynolds N.K."/>
            <person name="Stajich J.E."/>
            <person name="Barry K."/>
            <person name="Grigoriev I.V."/>
            <person name="Crous P."/>
            <person name="Smith M.E."/>
        </authorList>
    </citation>
    <scope>NUCLEOTIDE SEQUENCE</scope>
    <source>
        <strain evidence="3">NRRL 1565</strain>
    </source>
</reference>